<sequence length="132" mass="14544">MCVPPDQLGLQGFEERLHGRIIVAISLSAHRHVKALIAQAFLVIVAAILAAPVGMMDTPRRGLTQIDRHVEGADRKVLLHAIANRPPYHTSGIEIDYHGQIEPSLAGPYVGNITRPFLVRATHREVPVQQVR</sequence>
<dbReference type="EMBL" id="BMOV01000015">
    <property type="protein sequence ID" value="GGO17350.1"/>
    <property type="molecule type" value="Genomic_DNA"/>
</dbReference>
<evidence type="ECO:0000313" key="3">
    <source>
        <dbReference type="Proteomes" id="UP000602381"/>
    </source>
</evidence>
<gene>
    <name evidence="2" type="ORF">GCM10007972_27390</name>
</gene>
<protein>
    <submittedName>
        <fullName evidence="2">Uncharacterized protein</fullName>
    </submittedName>
</protein>
<dbReference type="Proteomes" id="UP000602381">
    <property type="component" value="Unassembled WGS sequence"/>
</dbReference>
<keyword evidence="1" id="KW-0472">Membrane</keyword>
<name>A0ABQ2LH50_9PROT</name>
<organism evidence="2 3">
    <name type="scientific">Iodidimonas muriae</name>
    <dbReference type="NCBI Taxonomy" id="261467"/>
    <lineage>
        <taxon>Bacteria</taxon>
        <taxon>Pseudomonadati</taxon>
        <taxon>Pseudomonadota</taxon>
        <taxon>Alphaproteobacteria</taxon>
        <taxon>Iodidimonadales</taxon>
        <taxon>Iodidimonadaceae</taxon>
        <taxon>Iodidimonas</taxon>
    </lineage>
</organism>
<comment type="caution">
    <text evidence="2">The sequence shown here is derived from an EMBL/GenBank/DDBJ whole genome shotgun (WGS) entry which is preliminary data.</text>
</comment>
<keyword evidence="3" id="KW-1185">Reference proteome</keyword>
<accession>A0ABQ2LH50</accession>
<evidence type="ECO:0000313" key="2">
    <source>
        <dbReference type="EMBL" id="GGO17350.1"/>
    </source>
</evidence>
<proteinExistence type="predicted"/>
<feature type="transmembrane region" description="Helical" evidence="1">
    <location>
        <begin position="36"/>
        <end position="55"/>
    </location>
</feature>
<reference evidence="3" key="1">
    <citation type="journal article" date="2019" name="Int. J. Syst. Evol. Microbiol.">
        <title>The Global Catalogue of Microorganisms (GCM) 10K type strain sequencing project: providing services to taxonomists for standard genome sequencing and annotation.</title>
        <authorList>
            <consortium name="The Broad Institute Genomics Platform"/>
            <consortium name="The Broad Institute Genome Sequencing Center for Infectious Disease"/>
            <person name="Wu L."/>
            <person name="Ma J."/>
        </authorList>
    </citation>
    <scope>NUCLEOTIDE SEQUENCE [LARGE SCALE GENOMIC DNA]</scope>
    <source>
        <strain evidence="3">JCM 17843</strain>
    </source>
</reference>
<evidence type="ECO:0000256" key="1">
    <source>
        <dbReference type="SAM" id="Phobius"/>
    </source>
</evidence>
<keyword evidence="1" id="KW-0812">Transmembrane</keyword>
<keyword evidence="1" id="KW-1133">Transmembrane helix</keyword>